<name>A0A437DMZ5_ORYJA</name>
<feature type="compositionally biased region" description="Polar residues" evidence="1">
    <location>
        <begin position="80"/>
        <end position="90"/>
    </location>
</feature>
<feature type="region of interest" description="Disordered" evidence="1">
    <location>
        <begin position="1"/>
        <end position="90"/>
    </location>
</feature>
<feature type="compositionally biased region" description="Low complexity" evidence="1">
    <location>
        <begin position="237"/>
        <end position="248"/>
    </location>
</feature>
<evidence type="ECO:0000313" key="3">
    <source>
        <dbReference type="Proteomes" id="UP000283210"/>
    </source>
</evidence>
<reference evidence="2 3" key="1">
    <citation type="submission" date="2018-11" db="EMBL/GenBank/DDBJ databases">
        <authorList>
            <person name="Lopez-Roques C."/>
            <person name="Donnadieu C."/>
            <person name="Bouchez O."/>
            <person name="Klopp C."/>
            <person name="Cabau C."/>
            <person name="Zahm M."/>
        </authorList>
    </citation>
    <scope>NUCLEOTIDE SEQUENCE [LARGE SCALE GENOMIC DNA]</scope>
    <source>
        <strain evidence="2">RS831</strain>
        <tissue evidence="2">Whole body</tissue>
    </source>
</reference>
<accession>A0A437DMZ5</accession>
<proteinExistence type="predicted"/>
<dbReference type="EMBL" id="CM012437">
    <property type="protein sequence ID" value="RVE76072.1"/>
    <property type="molecule type" value="Genomic_DNA"/>
</dbReference>
<feature type="region of interest" description="Disordered" evidence="1">
    <location>
        <begin position="341"/>
        <end position="370"/>
    </location>
</feature>
<feature type="compositionally biased region" description="Acidic residues" evidence="1">
    <location>
        <begin position="7"/>
        <end position="19"/>
    </location>
</feature>
<dbReference type="Proteomes" id="UP000283210">
    <property type="component" value="Chromosome 1"/>
</dbReference>
<dbReference type="OrthoDB" id="27823at2759"/>
<reference evidence="2 3" key="2">
    <citation type="submission" date="2019-01" db="EMBL/GenBank/DDBJ databases">
        <title>A chromosome length genome reference of the Java medaka (oryzias javanicus).</title>
        <authorList>
            <person name="Herpin A."/>
            <person name="Takehana Y."/>
            <person name="Naruse K."/>
            <person name="Ansai S."/>
            <person name="Kawaguchi M."/>
        </authorList>
    </citation>
    <scope>NUCLEOTIDE SEQUENCE [LARGE SCALE GENOMIC DNA]</scope>
    <source>
        <strain evidence="2">RS831</strain>
        <tissue evidence="2">Whole body</tissue>
    </source>
</reference>
<feature type="compositionally biased region" description="Basic and acidic residues" evidence="1">
    <location>
        <begin position="28"/>
        <end position="41"/>
    </location>
</feature>
<evidence type="ECO:0000256" key="1">
    <source>
        <dbReference type="SAM" id="MobiDB-lite"/>
    </source>
</evidence>
<feature type="compositionally biased region" description="Polar residues" evidence="1">
    <location>
        <begin position="60"/>
        <end position="73"/>
    </location>
</feature>
<keyword evidence="3" id="KW-1185">Reference proteome</keyword>
<sequence length="382" mass="41777">MMAESLREEEEEEEEEGTEEGQNGAPGDRGRPTDHSDRTKTELFPCSPSSPSSIGAAVKQTRTTSQSVNLQESRQPEIPVSSTEPLSNNNWFPGSSVVFTPQSGWSGSVRGIPQVIQEKTQGEHIIKPTAAPRRFTCTTTSATQTDQPCAPALTPALKKSACEKPQKPPRLSLSKAVGRKLVTETVSKATANASIFTNPEDQRGTKRDIRELEKADSSHTHNRSVRVFWEIQQNRPAATTETAASTSENGQRPVPRPRTKSQRQTTKPEIKVLAELSPLTQPDSQGVFTEIFSDELEIFDKGDQFVEGFDEQLGQTAQAGDAVAEMSDPYSQRNIRARIQAFEGQDGTEGGNESARPEATGQEGHQQTSSCDQAFTAFQKCR</sequence>
<organism evidence="2 3">
    <name type="scientific">Oryzias javanicus</name>
    <name type="common">Javanese ricefish</name>
    <name type="synonym">Aplocheilus javanicus</name>
    <dbReference type="NCBI Taxonomy" id="123683"/>
    <lineage>
        <taxon>Eukaryota</taxon>
        <taxon>Metazoa</taxon>
        <taxon>Chordata</taxon>
        <taxon>Craniata</taxon>
        <taxon>Vertebrata</taxon>
        <taxon>Euteleostomi</taxon>
        <taxon>Actinopterygii</taxon>
        <taxon>Neopterygii</taxon>
        <taxon>Teleostei</taxon>
        <taxon>Neoteleostei</taxon>
        <taxon>Acanthomorphata</taxon>
        <taxon>Ovalentaria</taxon>
        <taxon>Atherinomorphae</taxon>
        <taxon>Beloniformes</taxon>
        <taxon>Adrianichthyidae</taxon>
        <taxon>Oryziinae</taxon>
        <taxon>Oryzias</taxon>
    </lineage>
</organism>
<feature type="region of interest" description="Disordered" evidence="1">
    <location>
        <begin position="233"/>
        <end position="269"/>
    </location>
</feature>
<protein>
    <submittedName>
        <fullName evidence="2">Uncharacterized protein</fullName>
    </submittedName>
</protein>
<dbReference type="AlphaFoldDB" id="A0A437DMZ5"/>
<evidence type="ECO:0000313" key="2">
    <source>
        <dbReference type="EMBL" id="RVE76072.1"/>
    </source>
</evidence>
<gene>
    <name evidence="2" type="ORF">OJAV_G00005140</name>
</gene>